<dbReference type="Proteomes" id="UP000324222">
    <property type="component" value="Unassembled WGS sequence"/>
</dbReference>
<reference evidence="1 2" key="1">
    <citation type="submission" date="2019-05" db="EMBL/GenBank/DDBJ databases">
        <title>Another draft genome of Portunus trituberculatus and its Hox gene families provides insights of decapod evolution.</title>
        <authorList>
            <person name="Jeong J.-H."/>
            <person name="Song I."/>
            <person name="Kim S."/>
            <person name="Choi T."/>
            <person name="Kim D."/>
            <person name="Ryu S."/>
            <person name="Kim W."/>
        </authorList>
    </citation>
    <scope>NUCLEOTIDE SEQUENCE [LARGE SCALE GENOMIC DNA]</scope>
    <source>
        <tissue evidence="1">Muscle</tissue>
    </source>
</reference>
<keyword evidence="2" id="KW-1185">Reference proteome</keyword>
<protein>
    <submittedName>
        <fullName evidence="1">Uncharacterized protein</fullName>
    </submittedName>
</protein>
<sequence>MSDVVIFSVGETSMAAMSHQLRVAVCRRDILADCAPWLGDECTSLLELEVCNTLHKGGGYAPSVIEDIYVTLVLKSCRLLFSKEAILCLILVRFGLTKMTFADNHIDELVLTNPDVCYSQFATVFL</sequence>
<proteinExistence type="predicted"/>
<gene>
    <name evidence="1" type="ORF">E2C01_038295</name>
</gene>
<comment type="caution">
    <text evidence="1">The sequence shown here is derived from an EMBL/GenBank/DDBJ whole genome shotgun (WGS) entry which is preliminary data.</text>
</comment>
<organism evidence="1 2">
    <name type="scientific">Portunus trituberculatus</name>
    <name type="common">Swimming crab</name>
    <name type="synonym">Neptunus trituberculatus</name>
    <dbReference type="NCBI Taxonomy" id="210409"/>
    <lineage>
        <taxon>Eukaryota</taxon>
        <taxon>Metazoa</taxon>
        <taxon>Ecdysozoa</taxon>
        <taxon>Arthropoda</taxon>
        <taxon>Crustacea</taxon>
        <taxon>Multicrustacea</taxon>
        <taxon>Malacostraca</taxon>
        <taxon>Eumalacostraca</taxon>
        <taxon>Eucarida</taxon>
        <taxon>Decapoda</taxon>
        <taxon>Pleocyemata</taxon>
        <taxon>Brachyura</taxon>
        <taxon>Eubrachyura</taxon>
        <taxon>Portunoidea</taxon>
        <taxon>Portunidae</taxon>
        <taxon>Portuninae</taxon>
        <taxon>Portunus</taxon>
    </lineage>
</organism>
<dbReference type="AlphaFoldDB" id="A0A5B7FI61"/>
<evidence type="ECO:0000313" key="2">
    <source>
        <dbReference type="Proteomes" id="UP000324222"/>
    </source>
</evidence>
<evidence type="ECO:0000313" key="1">
    <source>
        <dbReference type="EMBL" id="MPC44618.1"/>
    </source>
</evidence>
<name>A0A5B7FI61_PORTR</name>
<accession>A0A5B7FI61</accession>
<dbReference type="EMBL" id="VSRR010006364">
    <property type="protein sequence ID" value="MPC44618.1"/>
    <property type="molecule type" value="Genomic_DNA"/>
</dbReference>